<sequence length="240" mass="27622">MHLSVIIPAYNEEKRLPKTLGEIDKYLRGQNYDYEILVVNDGSKDKTVEVAQNLTSQIKNLKVTGYKKNQGKGYAVRFGMLEAKGDLRIFTDADNSTSINQIEKMWPYFKEGYDIVIGSRDVKGAVLNPPQPWLRHIILGEGFKLYRKIIIDLWGIEDTQCGFKCFTKKTAEDIFPKCKIDRFAFDPEILITGKLSGYKIKEIPVYWKNDLESKVKFKSIIKMALDLIKIRLNLVRGIYG</sequence>
<dbReference type="SUPFAM" id="SSF53448">
    <property type="entry name" value="Nucleotide-diphospho-sugar transferases"/>
    <property type="match status" value="1"/>
</dbReference>
<evidence type="ECO:0000313" key="15">
    <source>
        <dbReference type="Proteomes" id="UP000229952"/>
    </source>
</evidence>
<dbReference type="InterPro" id="IPR001173">
    <property type="entry name" value="Glyco_trans_2-like"/>
</dbReference>
<keyword evidence="7" id="KW-0812">Transmembrane</keyword>
<evidence type="ECO:0000256" key="12">
    <source>
        <dbReference type="ARBA" id="ARBA00045097"/>
    </source>
</evidence>
<comment type="subcellular location">
    <subcellularLocation>
        <location evidence="1">Endoplasmic reticulum membrane</location>
        <topology evidence="1">Single-pass membrane protein</topology>
    </subcellularLocation>
</comment>
<dbReference type="CDD" id="cd04188">
    <property type="entry name" value="DPG_synthase"/>
    <property type="match status" value="1"/>
</dbReference>
<evidence type="ECO:0000256" key="6">
    <source>
        <dbReference type="ARBA" id="ARBA00022679"/>
    </source>
</evidence>
<reference evidence="14 15" key="1">
    <citation type="submission" date="2017-09" db="EMBL/GenBank/DDBJ databases">
        <title>Depth-based differentiation of microbial function through sediment-hosted aquifers and enrichment of novel symbionts in the deep terrestrial subsurface.</title>
        <authorList>
            <person name="Probst A.J."/>
            <person name="Ladd B."/>
            <person name="Jarett J.K."/>
            <person name="Geller-Mcgrath D.E."/>
            <person name="Sieber C.M."/>
            <person name="Emerson J.B."/>
            <person name="Anantharaman K."/>
            <person name="Thomas B.C."/>
            <person name="Malmstrom R."/>
            <person name="Stieglmeier M."/>
            <person name="Klingl A."/>
            <person name="Woyke T."/>
            <person name="Ryan C.M."/>
            <person name="Banfield J.F."/>
        </authorList>
    </citation>
    <scope>NUCLEOTIDE SEQUENCE [LARGE SCALE GENOMIC DNA]</scope>
    <source>
        <strain evidence="14">CG23_combo_of_CG06-09_8_20_14_all_37_18</strain>
    </source>
</reference>
<comment type="catalytic activity">
    <reaction evidence="12">
        <text>a di-trans,poly-cis-dolichyl phosphate + UDP-alpha-D-glucose = a di-trans,poly-cis-dolichyl beta-D-glucosyl phosphate + UDP</text>
        <dbReference type="Rhea" id="RHEA:15401"/>
        <dbReference type="Rhea" id="RHEA-COMP:19498"/>
        <dbReference type="Rhea" id="RHEA-COMP:19502"/>
        <dbReference type="ChEBI" id="CHEBI:57525"/>
        <dbReference type="ChEBI" id="CHEBI:57683"/>
        <dbReference type="ChEBI" id="CHEBI:58223"/>
        <dbReference type="ChEBI" id="CHEBI:58885"/>
        <dbReference type="EC" id="2.4.1.117"/>
    </reaction>
    <physiologicalReaction direction="left-to-right" evidence="12">
        <dbReference type="Rhea" id="RHEA:15402"/>
    </physiologicalReaction>
</comment>
<feature type="domain" description="Glycosyltransferase 2-like" evidence="13">
    <location>
        <begin position="4"/>
        <end position="156"/>
    </location>
</feature>
<dbReference type="PANTHER" id="PTHR10859">
    <property type="entry name" value="GLYCOSYL TRANSFERASE"/>
    <property type="match status" value="1"/>
</dbReference>
<accession>A0A2G9YYV7</accession>
<evidence type="ECO:0000256" key="1">
    <source>
        <dbReference type="ARBA" id="ARBA00004389"/>
    </source>
</evidence>
<evidence type="ECO:0000256" key="9">
    <source>
        <dbReference type="ARBA" id="ARBA00022968"/>
    </source>
</evidence>
<dbReference type="Gene3D" id="3.90.550.10">
    <property type="entry name" value="Spore Coat Polysaccharide Biosynthesis Protein SpsA, Chain A"/>
    <property type="match status" value="1"/>
</dbReference>
<dbReference type="PANTHER" id="PTHR10859:SF91">
    <property type="entry name" value="DOLICHYL-PHOSPHATE BETA-GLUCOSYLTRANSFERASE"/>
    <property type="match status" value="1"/>
</dbReference>
<comment type="pathway">
    <text evidence="2">Protein modification; protein glycosylation.</text>
</comment>
<evidence type="ECO:0000256" key="8">
    <source>
        <dbReference type="ARBA" id="ARBA00022824"/>
    </source>
</evidence>
<dbReference type="Pfam" id="PF00535">
    <property type="entry name" value="Glycos_transf_2"/>
    <property type="match status" value="1"/>
</dbReference>
<evidence type="ECO:0000256" key="10">
    <source>
        <dbReference type="ARBA" id="ARBA00022989"/>
    </source>
</evidence>
<dbReference type="EC" id="2.4.1.117" evidence="4"/>
<evidence type="ECO:0000313" key="14">
    <source>
        <dbReference type="EMBL" id="PIP24426.1"/>
    </source>
</evidence>
<dbReference type="EMBL" id="PCRQ01000018">
    <property type="protein sequence ID" value="PIP24426.1"/>
    <property type="molecule type" value="Genomic_DNA"/>
</dbReference>
<dbReference type="Proteomes" id="UP000229952">
    <property type="component" value="Unassembled WGS sequence"/>
</dbReference>
<dbReference type="InterPro" id="IPR029044">
    <property type="entry name" value="Nucleotide-diphossugar_trans"/>
</dbReference>
<evidence type="ECO:0000259" key="13">
    <source>
        <dbReference type="Pfam" id="PF00535"/>
    </source>
</evidence>
<evidence type="ECO:0000256" key="4">
    <source>
        <dbReference type="ARBA" id="ARBA00012583"/>
    </source>
</evidence>
<comment type="caution">
    <text evidence="14">The sequence shown here is derived from an EMBL/GenBank/DDBJ whole genome shotgun (WGS) entry which is preliminary data.</text>
</comment>
<organism evidence="14 15">
    <name type="scientific">Candidatus Nealsonbacteria bacterium CG23_combo_of_CG06-09_8_20_14_all_37_18</name>
    <dbReference type="NCBI Taxonomy" id="1974720"/>
    <lineage>
        <taxon>Bacteria</taxon>
        <taxon>Candidatus Nealsoniibacteriota</taxon>
    </lineage>
</organism>
<proteinExistence type="inferred from homology"/>
<dbReference type="GO" id="GO:0004581">
    <property type="term" value="F:dolichyl-phosphate beta-glucosyltransferase activity"/>
    <property type="evidence" value="ECO:0007669"/>
    <property type="project" value="UniProtKB-EC"/>
</dbReference>
<comment type="similarity">
    <text evidence="3">Belongs to the glycosyltransferase 2 family.</text>
</comment>
<dbReference type="InterPro" id="IPR035518">
    <property type="entry name" value="DPG_synthase"/>
</dbReference>
<name>A0A2G9YYV7_9BACT</name>
<keyword evidence="9" id="KW-0735">Signal-anchor</keyword>
<dbReference type="AlphaFoldDB" id="A0A2G9YYV7"/>
<keyword evidence="6" id="KW-0808">Transferase</keyword>
<keyword evidence="8" id="KW-0256">Endoplasmic reticulum</keyword>
<keyword evidence="5" id="KW-0328">Glycosyltransferase</keyword>
<protein>
    <recommendedName>
        <fullName evidence="4">dolichyl-phosphate beta-glucosyltransferase</fullName>
        <ecNumber evidence="4">2.4.1.117</ecNumber>
    </recommendedName>
</protein>
<gene>
    <name evidence="14" type="ORF">COX35_00720</name>
</gene>
<evidence type="ECO:0000256" key="7">
    <source>
        <dbReference type="ARBA" id="ARBA00022692"/>
    </source>
</evidence>
<evidence type="ECO:0000256" key="5">
    <source>
        <dbReference type="ARBA" id="ARBA00022676"/>
    </source>
</evidence>
<dbReference type="GO" id="GO:0006487">
    <property type="term" value="P:protein N-linked glycosylation"/>
    <property type="evidence" value="ECO:0007669"/>
    <property type="project" value="TreeGrafter"/>
</dbReference>
<keyword evidence="10" id="KW-1133">Transmembrane helix</keyword>
<keyword evidence="11" id="KW-0472">Membrane</keyword>
<evidence type="ECO:0000256" key="3">
    <source>
        <dbReference type="ARBA" id="ARBA00006739"/>
    </source>
</evidence>
<evidence type="ECO:0000256" key="11">
    <source>
        <dbReference type="ARBA" id="ARBA00023136"/>
    </source>
</evidence>
<evidence type="ECO:0000256" key="2">
    <source>
        <dbReference type="ARBA" id="ARBA00004922"/>
    </source>
</evidence>